<evidence type="ECO:0000256" key="1">
    <source>
        <dbReference type="SAM" id="Phobius"/>
    </source>
</evidence>
<evidence type="ECO:0000313" key="3">
    <source>
        <dbReference type="Proteomes" id="UP000325030"/>
    </source>
</evidence>
<keyword evidence="1" id="KW-0472">Membrane</keyword>
<dbReference type="EMBL" id="AP018930">
    <property type="protein sequence ID" value="BBG25870.1"/>
    <property type="molecule type" value="Genomic_DNA"/>
</dbReference>
<reference evidence="3" key="1">
    <citation type="submission" date="2018-09" db="EMBL/GenBank/DDBJ databases">
        <title>Complete Genome Sequencing of Sulfolobus sp. JCM 16834.</title>
        <authorList>
            <person name="Kato S."/>
            <person name="Itoh T."/>
            <person name="Ohkuma M."/>
        </authorList>
    </citation>
    <scope>NUCLEOTIDE SEQUENCE [LARGE SCALE GENOMIC DNA]</scope>
    <source>
        <strain evidence="3">IC-007</strain>
    </source>
</reference>
<evidence type="ECO:0000313" key="2">
    <source>
        <dbReference type="EMBL" id="BBG25870.1"/>
    </source>
</evidence>
<dbReference type="InterPro" id="IPR013373">
    <property type="entry name" value="Flagellin/pilin_N_arc"/>
</dbReference>
<feature type="transmembrane region" description="Helical" evidence="1">
    <location>
        <begin position="12"/>
        <end position="31"/>
    </location>
</feature>
<sequence length="159" mass="17295">MNARKSRKGVSEVVGAVLLILITLIAMVYLVETYLRQSGFADQGFAQEAHYQELKAGQMVDTVYYANHKVTQGYLDCFIIVNVGDNIVLSKHGVLSQDSGTPCPYYVEVSNSSGNTLLGSNSSITLTHGMTYKIMVLSKTELSSIYLNASGENIIEVSS</sequence>
<protein>
    <submittedName>
        <fullName evidence="2">Uncharacterized protein</fullName>
    </submittedName>
</protein>
<dbReference type="AlphaFoldDB" id="A0A510E113"/>
<dbReference type="GeneID" id="41716862"/>
<organism evidence="2 3">
    <name type="scientific">Sulfuracidifex tepidarius</name>
    <dbReference type="NCBI Taxonomy" id="1294262"/>
    <lineage>
        <taxon>Archaea</taxon>
        <taxon>Thermoproteota</taxon>
        <taxon>Thermoprotei</taxon>
        <taxon>Sulfolobales</taxon>
        <taxon>Sulfolobaceae</taxon>
        <taxon>Sulfuracidifex</taxon>
    </lineage>
</organism>
<dbReference type="Proteomes" id="UP000325030">
    <property type="component" value="Chromosome"/>
</dbReference>
<gene>
    <name evidence="2" type="ORF">IC007_0375</name>
</gene>
<keyword evidence="1" id="KW-1133">Transmembrane helix</keyword>
<accession>A0A510E113</accession>
<keyword evidence="1" id="KW-0812">Transmembrane</keyword>
<proteinExistence type="predicted"/>
<dbReference type="NCBIfam" id="TIGR02537">
    <property type="entry name" value="arch_flag_Nterm"/>
    <property type="match status" value="1"/>
</dbReference>
<dbReference type="RefSeq" id="WP_149564615.1">
    <property type="nucleotide sequence ID" value="NZ_AP018930.1"/>
</dbReference>
<name>A0A510E113_9CREN</name>